<proteinExistence type="predicted"/>
<sequence>MRTVYIARHIHVMRTVCIARHIHVMRTVCIARHKHMMLYPAISSRRRNLLRQLVPWQRLFDPNALHRGICRDAAAATFGCHPSGRYNIRVIEAFYAEAFTATEDKCLAPRSPVLGVSLTKDISETASAAKFCTLDLSAFEPKQRQCAGLEDSTKSGLIVFYTCESIHTDCKNHQGLSGQTGVRHWKTSCRCRMLK</sequence>
<evidence type="ECO:0000313" key="2">
    <source>
        <dbReference type="Proteomes" id="UP000192578"/>
    </source>
</evidence>
<protein>
    <submittedName>
        <fullName evidence="1">Uncharacterized protein</fullName>
    </submittedName>
</protein>
<dbReference type="AlphaFoldDB" id="A0A9X6RPS0"/>
<organism evidence="1 2">
    <name type="scientific">Hypsibius exemplaris</name>
    <name type="common">Freshwater tardigrade</name>
    <dbReference type="NCBI Taxonomy" id="2072580"/>
    <lineage>
        <taxon>Eukaryota</taxon>
        <taxon>Metazoa</taxon>
        <taxon>Ecdysozoa</taxon>
        <taxon>Tardigrada</taxon>
        <taxon>Eutardigrada</taxon>
        <taxon>Parachela</taxon>
        <taxon>Hypsibioidea</taxon>
        <taxon>Hypsibiidae</taxon>
        <taxon>Hypsibius</taxon>
    </lineage>
</organism>
<reference evidence="2" key="1">
    <citation type="submission" date="2017-01" db="EMBL/GenBank/DDBJ databases">
        <title>Comparative genomics of anhydrobiosis in the tardigrade Hypsibius dujardini.</title>
        <authorList>
            <person name="Yoshida Y."/>
            <person name="Koutsovoulos G."/>
            <person name="Laetsch D."/>
            <person name="Stevens L."/>
            <person name="Kumar S."/>
            <person name="Horikawa D."/>
            <person name="Ishino K."/>
            <person name="Komine S."/>
            <person name="Tomita M."/>
            <person name="Blaxter M."/>
            <person name="Arakawa K."/>
        </authorList>
    </citation>
    <scope>NUCLEOTIDE SEQUENCE [LARGE SCALE GENOMIC DNA]</scope>
    <source>
        <strain evidence="2">Z151</strain>
    </source>
</reference>
<evidence type="ECO:0000313" key="1">
    <source>
        <dbReference type="EMBL" id="OWA55190.1"/>
    </source>
</evidence>
<comment type="caution">
    <text evidence="1">The sequence shown here is derived from an EMBL/GenBank/DDBJ whole genome shotgun (WGS) entry which is preliminary data.</text>
</comment>
<accession>A0A9X6RPS0</accession>
<name>A0A9X6RPS0_HYPEX</name>
<keyword evidence="2" id="KW-1185">Reference proteome</keyword>
<gene>
    <name evidence="1" type="ORF">BV898_19578</name>
</gene>
<dbReference type="EMBL" id="MTYJ01000573">
    <property type="protein sequence ID" value="OWA55190.1"/>
    <property type="molecule type" value="Genomic_DNA"/>
</dbReference>
<dbReference type="Proteomes" id="UP000192578">
    <property type="component" value="Unassembled WGS sequence"/>
</dbReference>